<feature type="compositionally biased region" description="Basic and acidic residues" evidence="1">
    <location>
        <begin position="1"/>
        <end position="17"/>
    </location>
</feature>
<feature type="region of interest" description="Disordered" evidence="1">
    <location>
        <begin position="1"/>
        <end position="80"/>
    </location>
</feature>
<evidence type="ECO:0000313" key="2">
    <source>
        <dbReference type="EMBL" id="KAH0776393.1"/>
    </source>
</evidence>
<accession>A0ABQ7W6L6</accession>
<proteinExistence type="predicted"/>
<keyword evidence="3" id="KW-1185">Reference proteome</keyword>
<feature type="compositionally biased region" description="Polar residues" evidence="1">
    <location>
        <begin position="58"/>
        <end position="79"/>
    </location>
</feature>
<sequence>MKQLRGKEYGRKQEKGSKLLKSRGSNLLSKENKLVGGKKRQPRRGLIDEEKASEEDTNCTTPQPTQENQSEFHVASSSYVPVAEDDDEVLRLRPRTILEEAYLTRSRKRQNPQEPIESRVIGFKGDKSGVSEPTNLPIAPNGLTWNGKDAITTN</sequence>
<reference evidence="2 3" key="1">
    <citation type="journal article" date="2021" name="bioRxiv">
        <title>Chromosome-scale and haplotype-resolved genome assembly of a tetraploid potato cultivar.</title>
        <authorList>
            <person name="Sun H."/>
            <person name="Jiao W.-B."/>
            <person name="Krause K."/>
            <person name="Campoy J.A."/>
            <person name="Goel M."/>
            <person name="Folz-Donahue K."/>
            <person name="Kukat C."/>
            <person name="Huettel B."/>
            <person name="Schneeberger K."/>
        </authorList>
    </citation>
    <scope>NUCLEOTIDE SEQUENCE [LARGE SCALE GENOMIC DNA]</scope>
    <source>
        <strain evidence="2">SolTubOtavaFocal</strain>
        <tissue evidence="2">Leaves</tissue>
    </source>
</reference>
<evidence type="ECO:0000256" key="1">
    <source>
        <dbReference type="SAM" id="MobiDB-lite"/>
    </source>
</evidence>
<dbReference type="Proteomes" id="UP000826656">
    <property type="component" value="Unassembled WGS sequence"/>
</dbReference>
<dbReference type="EMBL" id="JAIVGD010000003">
    <property type="protein sequence ID" value="KAH0776393.1"/>
    <property type="molecule type" value="Genomic_DNA"/>
</dbReference>
<name>A0ABQ7W6L6_SOLTU</name>
<protein>
    <submittedName>
        <fullName evidence="2">Uncharacterized protein</fullName>
    </submittedName>
</protein>
<comment type="caution">
    <text evidence="2">The sequence shown here is derived from an EMBL/GenBank/DDBJ whole genome shotgun (WGS) entry which is preliminary data.</text>
</comment>
<evidence type="ECO:0000313" key="3">
    <source>
        <dbReference type="Proteomes" id="UP000826656"/>
    </source>
</evidence>
<feature type="region of interest" description="Disordered" evidence="1">
    <location>
        <begin position="105"/>
        <end position="154"/>
    </location>
</feature>
<organism evidence="2 3">
    <name type="scientific">Solanum tuberosum</name>
    <name type="common">Potato</name>
    <dbReference type="NCBI Taxonomy" id="4113"/>
    <lineage>
        <taxon>Eukaryota</taxon>
        <taxon>Viridiplantae</taxon>
        <taxon>Streptophyta</taxon>
        <taxon>Embryophyta</taxon>
        <taxon>Tracheophyta</taxon>
        <taxon>Spermatophyta</taxon>
        <taxon>Magnoliopsida</taxon>
        <taxon>eudicotyledons</taxon>
        <taxon>Gunneridae</taxon>
        <taxon>Pentapetalae</taxon>
        <taxon>asterids</taxon>
        <taxon>lamiids</taxon>
        <taxon>Solanales</taxon>
        <taxon>Solanaceae</taxon>
        <taxon>Solanoideae</taxon>
        <taxon>Solaneae</taxon>
        <taxon>Solanum</taxon>
    </lineage>
</organism>
<gene>
    <name evidence="2" type="ORF">KY290_007804</name>
</gene>